<dbReference type="EMBL" id="KF900929">
    <property type="protein sequence ID" value="AIF11869.1"/>
    <property type="molecule type" value="Genomic_DNA"/>
</dbReference>
<keyword evidence="1" id="KW-0472">Membrane</keyword>
<dbReference type="AlphaFoldDB" id="A0A075H766"/>
<feature type="transmembrane region" description="Helical" evidence="1">
    <location>
        <begin position="20"/>
        <end position="44"/>
    </location>
</feature>
<evidence type="ECO:0000313" key="2">
    <source>
        <dbReference type="EMBL" id="AIF11869.1"/>
    </source>
</evidence>
<proteinExistence type="predicted"/>
<dbReference type="Gene3D" id="2.40.50.140">
    <property type="entry name" value="Nucleic acid-binding proteins"/>
    <property type="match status" value="1"/>
</dbReference>
<accession>A0A075H766</accession>
<sequence length="208" mass="22639">MGMLDWLTELVGISTPSTLELIFISSAFLGTAFFLFFMAMMMLGDILGGVFDSVFDTDFTMDSDLSFELFSIQGLAAAIMMFGYVGMFTLEATNTEVYAVIAGGVAASVSMYGVGMMLKGINNLQADGTMKHEDAIGERGQVYSRIRANESGEVQVAVDGTLRTLTARAKDESLHINTGEFIRVIDVIGSTLIVEMLDVKEEIEKEEE</sequence>
<evidence type="ECO:0000256" key="1">
    <source>
        <dbReference type="SAM" id="Phobius"/>
    </source>
</evidence>
<reference evidence="2" key="1">
    <citation type="journal article" date="2014" name="Genome Biol. Evol.">
        <title>Pangenome evidence for extensive interdomain horizontal transfer affecting lineage core and shell genes in uncultured planktonic thaumarchaeota and euryarchaeota.</title>
        <authorList>
            <person name="Deschamps P."/>
            <person name="Zivanovic Y."/>
            <person name="Moreira D."/>
            <person name="Rodriguez-Valera F."/>
            <person name="Lopez-Garcia P."/>
        </authorList>
    </citation>
    <scope>NUCLEOTIDE SEQUENCE</scope>
</reference>
<feature type="transmembrane region" description="Helical" evidence="1">
    <location>
        <begin position="65"/>
        <end position="85"/>
    </location>
</feature>
<organism evidence="2">
    <name type="scientific">uncultured marine group II/III euryarchaeote KM3_53_G07</name>
    <dbReference type="NCBI Taxonomy" id="1456458"/>
    <lineage>
        <taxon>Archaea</taxon>
        <taxon>Methanobacteriati</taxon>
        <taxon>Methanobacteriota</taxon>
        <taxon>environmental samples</taxon>
    </lineage>
</organism>
<dbReference type="InterPro" id="IPR012340">
    <property type="entry name" value="NA-bd_OB-fold"/>
</dbReference>
<name>A0A075H766_9EURY</name>
<keyword evidence="1" id="KW-1133">Transmembrane helix</keyword>
<feature type="transmembrane region" description="Helical" evidence="1">
    <location>
        <begin position="97"/>
        <end position="118"/>
    </location>
</feature>
<protein>
    <submittedName>
        <fullName evidence="2">Uncharacterized protein</fullName>
    </submittedName>
</protein>
<keyword evidence="1" id="KW-0812">Transmembrane</keyword>